<evidence type="ECO:0000256" key="2">
    <source>
        <dbReference type="ARBA" id="ARBA00022578"/>
    </source>
</evidence>
<proteinExistence type="inferred from homology"/>
<feature type="domain" description="HTH IS21-type" evidence="5">
    <location>
        <begin position="5"/>
        <end position="70"/>
    </location>
</feature>
<dbReference type="PANTHER" id="PTHR35004">
    <property type="entry name" value="TRANSPOSASE RV3428C-RELATED"/>
    <property type="match status" value="1"/>
</dbReference>
<keyword evidence="2" id="KW-0815">Transposition</keyword>
<sequence>MDKWEMYMEIHQLIKKGFSKAKVAEKLGISRSTVYRNLRRSPSDMAEWVESIQTRSKKLDPHKELILSWLREHPDMSAAQVEDWLKEKYEDLKVGESTVRSYVRELREDYRIEKETSPRIYEAIPDSPMGEQIQVDFGHTKQKTVDNNEVKLNFIAFVLSNSRYKYQEWLDRPFTTQDVIQAHENAFRWYGGIPNELVYDQDSLIVVSENGGDLILTREFQQYKESRDLSLRVCRKVDPESKGKVENVVGFIKHNFAKHRVFHNIDSWNEQGWEWLNRTGNYKVHNTTKKRPVEVFSLERQHLRPVTKNLDIKYNYENSISRCVHKDNTIRYLSSRYSLPLGTFGKHETVCIKETEDKQLIIYSSETGEIIAIHKVPDGKGLLIKDRKHSRDRSKGIDAFIDTVAQYFKENELAYEFLQTIREKYPRYTRDQLQIILKEAKANNKEILSAALNECVKRNLYSATDFSDVVSYLKRYRPTDDTVITNNTEIVTPLGHVSEWVMETETQKREVDAYTAILEGDYK</sequence>
<dbReference type="InterPro" id="IPR017894">
    <property type="entry name" value="HTH_IS21_transposase_type"/>
</dbReference>
<comment type="similarity">
    <text evidence="1">Belongs to the transposase IS21/IS408/IS1162 family.</text>
</comment>
<dbReference type="Proteomes" id="UP000257143">
    <property type="component" value="Unassembled WGS sequence"/>
</dbReference>
<reference evidence="8" key="1">
    <citation type="submission" date="2017-11" db="EMBL/GenBank/DDBJ databases">
        <authorList>
            <person name="Zhu W."/>
        </authorList>
    </citation>
    <scope>NUCLEOTIDE SEQUENCE [LARGE SCALE GENOMIC DNA]</scope>
    <source>
        <strain evidence="8">CAU 1183</strain>
    </source>
</reference>
<keyword evidence="3" id="KW-0238">DNA-binding</keyword>
<organism evidence="7 8">
    <name type="scientific">Oceanobacillus arenosus</name>
    <dbReference type="NCBI Taxonomy" id="1229153"/>
    <lineage>
        <taxon>Bacteria</taxon>
        <taxon>Bacillati</taxon>
        <taxon>Bacillota</taxon>
        <taxon>Bacilli</taxon>
        <taxon>Bacillales</taxon>
        <taxon>Bacillaceae</taxon>
        <taxon>Oceanobacillus</taxon>
    </lineage>
</organism>
<name>A0A3D8PKH3_9BACI</name>
<dbReference type="GO" id="GO:0000150">
    <property type="term" value="F:DNA strand exchange activity"/>
    <property type="evidence" value="ECO:0007669"/>
    <property type="project" value="InterPro"/>
</dbReference>
<evidence type="ECO:0000256" key="1">
    <source>
        <dbReference type="ARBA" id="ARBA00009277"/>
    </source>
</evidence>
<dbReference type="InterPro" id="IPR001584">
    <property type="entry name" value="Integrase_cat-core"/>
</dbReference>
<dbReference type="Pfam" id="PF02796">
    <property type="entry name" value="HTH_7"/>
    <property type="match status" value="1"/>
</dbReference>
<evidence type="ECO:0000259" key="6">
    <source>
        <dbReference type="PROSITE" id="PS50994"/>
    </source>
</evidence>
<evidence type="ECO:0000313" key="7">
    <source>
        <dbReference type="EMBL" id="RDW16593.1"/>
    </source>
</evidence>
<comment type="caution">
    <text evidence="7">The sequence shown here is derived from an EMBL/GenBank/DDBJ whole genome shotgun (WGS) entry which is preliminary data.</text>
</comment>
<dbReference type="GO" id="GO:0015074">
    <property type="term" value="P:DNA integration"/>
    <property type="evidence" value="ECO:0007669"/>
    <property type="project" value="InterPro"/>
</dbReference>
<evidence type="ECO:0000259" key="5">
    <source>
        <dbReference type="PROSITE" id="PS50531"/>
    </source>
</evidence>
<protein>
    <submittedName>
        <fullName evidence="7">IS21 family transposase</fullName>
    </submittedName>
</protein>
<keyword evidence="4" id="KW-0233">DNA recombination</keyword>
<dbReference type="EMBL" id="PIOC01000024">
    <property type="protein sequence ID" value="RDW16593.1"/>
    <property type="molecule type" value="Genomic_DNA"/>
</dbReference>
<keyword evidence="8" id="KW-1185">Reference proteome</keyword>
<dbReference type="PROSITE" id="PS50531">
    <property type="entry name" value="HTH_IS21"/>
    <property type="match status" value="1"/>
</dbReference>
<evidence type="ECO:0000256" key="4">
    <source>
        <dbReference type="ARBA" id="ARBA00023172"/>
    </source>
</evidence>
<dbReference type="AlphaFoldDB" id="A0A3D8PKH3"/>
<accession>A0A3D8PKH3</accession>
<feature type="domain" description="Integrase catalytic" evidence="6">
    <location>
        <begin position="124"/>
        <end position="300"/>
    </location>
</feature>
<dbReference type="Gene3D" id="1.10.10.60">
    <property type="entry name" value="Homeodomain-like"/>
    <property type="match status" value="1"/>
</dbReference>
<dbReference type="InterPro" id="IPR009057">
    <property type="entry name" value="Homeodomain-like_sf"/>
</dbReference>
<dbReference type="InterPro" id="IPR036397">
    <property type="entry name" value="RNaseH_sf"/>
</dbReference>
<dbReference type="OrthoDB" id="92877at2"/>
<dbReference type="GO" id="GO:0032196">
    <property type="term" value="P:transposition"/>
    <property type="evidence" value="ECO:0007669"/>
    <property type="project" value="UniProtKB-KW"/>
</dbReference>
<evidence type="ECO:0000256" key="3">
    <source>
        <dbReference type="ARBA" id="ARBA00023125"/>
    </source>
</evidence>
<dbReference type="InterPro" id="IPR012337">
    <property type="entry name" value="RNaseH-like_sf"/>
</dbReference>
<dbReference type="NCBIfam" id="NF033546">
    <property type="entry name" value="transpos_IS21"/>
    <property type="match status" value="1"/>
</dbReference>
<dbReference type="PROSITE" id="PS50994">
    <property type="entry name" value="INTEGRASE"/>
    <property type="match status" value="1"/>
</dbReference>
<dbReference type="PANTHER" id="PTHR35004:SF7">
    <property type="entry name" value="INTEGRASE PROTEIN"/>
    <property type="match status" value="1"/>
</dbReference>
<dbReference type="GO" id="GO:0003677">
    <property type="term" value="F:DNA binding"/>
    <property type="evidence" value="ECO:0007669"/>
    <property type="project" value="UniProtKB-KW"/>
</dbReference>
<dbReference type="InterPro" id="IPR006120">
    <property type="entry name" value="Resolvase_HTH_dom"/>
</dbReference>
<gene>
    <name evidence="7" type="ORF">CWR48_16260</name>
</gene>
<dbReference type="SUPFAM" id="SSF46689">
    <property type="entry name" value="Homeodomain-like"/>
    <property type="match status" value="1"/>
</dbReference>
<dbReference type="SUPFAM" id="SSF53098">
    <property type="entry name" value="Ribonuclease H-like"/>
    <property type="match status" value="1"/>
</dbReference>
<evidence type="ECO:0000313" key="8">
    <source>
        <dbReference type="Proteomes" id="UP000257143"/>
    </source>
</evidence>
<dbReference type="RefSeq" id="WP_115774390.1">
    <property type="nucleotide sequence ID" value="NZ_PIOC01000024.1"/>
</dbReference>
<dbReference type="Gene3D" id="3.30.420.10">
    <property type="entry name" value="Ribonuclease H-like superfamily/Ribonuclease H"/>
    <property type="match status" value="1"/>
</dbReference>